<reference evidence="1" key="1">
    <citation type="submission" date="2021-02" db="EMBL/GenBank/DDBJ databases">
        <authorList>
            <consortium name="DOE Joint Genome Institute"/>
            <person name="Ahrendt S."/>
            <person name="Looney B.P."/>
            <person name="Miyauchi S."/>
            <person name="Morin E."/>
            <person name="Drula E."/>
            <person name="Courty P.E."/>
            <person name="Chicoki N."/>
            <person name="Fauchery L."/>
            <person name="Kohler A."/>
            <person name="Kuo A."/>
            <person name="Labutti K."/>
            <person name="Pangilinan J."/>
            <person name="Lipzen A."/>
            <person name="Riley R."/>
            <person name="Andreopoulos W."/>
            <person name="He G."/>
            <person name="Johnson J."/>
            <person name="Barry K.W."/>
            <person name="Grigoriev I.V."/>
            <person name="Nagy L."/>
            <person name="Hibbett D."/>
            <person name="Henrissat B."/>
            <person name="Matheny P.B."/>
            <person name="Labbe J."/>
            <person name="Martin F."/>
        </authorList>
    </citation>
    <scope>NUCLEOTIDE SEQUENCE</scope>
    <source>
        <strain evidence="1">FP105234-sp</strain>
    </source>
</reference>
<sequence length="158" mass="17770">MSAFSLLTHGRLRCVCYSGSACSRQYLMMHYRRGAQIALFLVLGAAARLAGFSRQIEMLPFSPVGGRRTLATRPLQFTYTSLTSTGPARSSSQRSGGSNLRFSRQHKSRGARLTRMAHSWDSRRASCKRDARYVHARRPSFHFFALPTPHSVRCALRC</sequence>
<comment type="caution">
    <text evidence="1">The sequence shown here is derived from an EMBL/GenBank/DDBJ whole genome shotgun (WGS) entry which is preliminary data.</text>
</comment>
<proteinExistence type="predicted"/>
<dbReference type="Proteomes" id="UP000814033">
    <property type="component" value="Unassembled WGS sequence"/>
</dbReference>
<gene>
    <name evidence="1" type="ORF">FA95DRAFT_72012</name>
</gene>
<protein>
    <submittedName>
        <fullName evidence="1">Uncharacterized protein</fullName>
    </submittedName>
</protein>
<evidence type="ECO:0000313" key="1">
    <source>
        <dbReference type="EMBL" id="KAI0045978.1"/>
    </source>
</evidence>
<name>A0ACB8RPE8_9AGAM</name>
<reference evidence="1" key="2">
    <citation type="journal article" date="2022" name="New Phytol.">
        <title>Evolutionary transition to the ectomycorrhizal habit in the genomes of a hyperdiverse lineage of mushroom-forming fungi.</title>
        <authorList>
            <person name="Looney B."/>
            <person name="Miyauchi S."/>
            <person name="Morin E."/>
            <person name="Drula E."/>
            <person name="Courty P.E."/>
            <person name="Kohler A."/>
            <person name="Kuo A."/>
            <person name="LaButti K."/>
            <person name="Pangilinan J."/>
            <person name="Lipzen A."/>
            <person name="Riley R."/>
            <person name="Andreopoulos W."/>
            <person name="He G."/>
            <person name="Johnson J."/>
            <person name="Nolan M."/>
            <person name="Tritt A."/>
            <person name="Barry K.W."/>
            <person name="Grigoriev I.V."/>
            <person name="Nagy L.G."/>
            <person name="Hibbett D."/>
            <person name="Henrissat B."/>
            <person name="Matheny P.B."/>
            <person name="Labbe J."/>
            <person name="Martin F.M."/>
        </authorList>
    </citation>
    <scope>NUCLEOTIDE SEQUENCE</scope>
    <source>
        <strain evidence="1">FP105234-sp</strain>
    </source>
</reference>
<keyword evidence="2" id="KW-1185">Reference proteome</keyword>
<dbReference type="EMBL" id="MU275937">
    <property type="protein sequence ID" value="KAI0045978.1"/>
    <property type="molecule type" value="Genomic_DNA"/>
</dbReference>
<organism evidence="1 2">
    <name type="scientific">Auriscalpium vulgare</name>
    <dbReference type="NCBI Taxonomy" id="40419"/>
    <lineage>
        <taxon>Eukaryota</taxon>
        <taxon>Fungi</taxon>
        <taxon>Dikarya</taxon>
        <taxon>Basidiomycota</taxon>
        <taxon>Agaricomycotina</taxon>
        <taxon>Agaricomycetes</taxon>
        <taxon>Russulales</taxon>
        <taxon>Auriscalpiaceae</taxon>
        <taxon>Auriscalpium</taxon>
    </lineage>
</organism>
<evidence type="ECO:0000313" key="2">
    <source>
        <dbReference type="Proteomes" id="UP000814033"/>
    </source>
</evidence>
<accession>A0ACB8RPE8</accession>